<evidence type="ECO:0000313" key="2">
    <source>
        <dbReference type="EMBL" id="AEF36217.1"/>
    </source>
</evidence>
<dbReference type="HOGENOM" id="CLU_1766010_0_0_11"/>
<dbReference type="EMBL" id="CP002329">
    <property type="protein sequence ID" value="AEF36217.1"/>
    <property type="molecule type" value="Genomic_DNA"/>
</dbReference>
<dbReference type="AlphaFoldDB" id="F5YU26"/>
<evidence type="ECO:0000256" key="1">
    <source>
        <dbReference type="SAM" id="MobiDB-lite"/>
    </source>
</evidence>
<sequence>MRLSNRHSDDFSLCCQVRGPHLLSSSAPSRVVTCGVRTDGFAARRPCTAEVCNWIGDIWDASLGSGPVGNVARPAQRSAAASPGAGCPPCRSKRRAGTSGRRDRAAHAAGTGGSTIDTGTPSGCLEPTQKLLGPRHPRRFPPAEATT</sequence>
<name>F5YU26_MYCSD</name>
<accession>F5YU26</accession>
<evidence type="ECO:0000313" key="3">
    <source>
        <dbReference type="Proteomes" id="UP000009224"/>
    </source>
</evidence>
<keyword evidence="3" id="KW-1185">Reference proteome</keyword>
<dbReference type="KEGG" id="mjd:JDM601_2217"/>
<organism evidence="2 3">
    <name type="scientific">Mycolicibacter sinensis (strain JDM601)</name>
    <name type="common">Mycobacterium sinense</name>
    <dbReference type="NCBI Taxonomy" id="875328"/>
    <lineage>
        <taxon>Bacteria</taxon>
        <taxon>Bacillati</taxon>
        <taxon>Actinomycetota</taxon>
        <taxon>Actinomycetes</taxon>
        <taxon>Mycobacteriales</taxon>
        <taxon>Mycobacteriaceae</taxon>
        <taxon>Mycolicibacter</taxon>
    </lineage>
</organism>
<gene>
    <name evidence="2" type="ordered locus">JDM601_2217</name>
</gene>
<protein>
    <submittedName>
        <fullName evidence="2">Uncharacterized protein</fullName>
    </submittedName>
</protein>
<reference evidence="2 3" key="1">
    <citation type="journal article" date="2011" name="J. Bacteriol.">
        <title>Complete genome sequence of a novel clinical isolate, the nontuberculous Mycobacterium strain JDM601.</title>
        <authorList>
            <person name="Zhang Z.Y."/>
            <person name="Sun Z.Q."/>
            <person name="Wang Z.L."/>
            <person name="Wen Z.L."/>
            <person name="Sun Q.W."/>
            <person name="Zhu Z.Q."/>
            <person name="Song Y.Z."/>
            <person name="Zhao J.W."/>
            <person name="Wang H.H."/>
            <person name="Zhang S.L."/>
            <person name="Guo X.K."/>
        </authorList>
    </citation>
    <scope>NUCLEOTIDE SEQUENCE [LARGE SCALE GENOMIC DNA]</scope>
    <source>
        <strain evidence="2 3">JDM601</strain>
    </source>
</reference>
<feature type="compositionally biased region" description="Low complexity" evidence="1">
    <location>
        <begin position="72"/>
        <end position="90"/>
    </location>
</feature>
<proteinExistence type="predicted"/>
<dbReference type="Proteomes" id="UP000009224">
    <property type="component" value="Chromosome"/>
</dbReference>
<feature type="region of interest" description="Disordered" evidence="1">
    <location>
        <begin position="65"/>
        <end position="147"/>
    </location>
</feature>